<dbReference type="Proteomes" id="UP000005839">
    <property type="component" value="Unassembled WGS sequence"/>
</dbReference>
<dbReference type="SUPFAM" id="SSF55729">
    <property type="entry name" value="Acyl-CoA N-acyltransferases (Nat)"/>
    <property type="match status" value="1"/>
</dbReference>
<dbReference type="EMBL" id="ABIC01000058">
    <property type="protein sequence ID" value="EDP98971.1"/>
    <property type="molecule type" value="Genomic_DNA"/>
</dbReference>
<dbReference type="InterPro" id="IPR016181">
    <property type="entry name" value="Acyl_CoA_acyltransferase"/>
</dbReference>
<proteinExistence type="predicted"/>
<protein>
    <submittedName>
        <fullName evidence="1">Uncharacterized protein</fullName>
    </submittedName>
</protein>
<dbReference type="InterPro" id="IPR007434">
    <property type="entry name" value="FemAB-like"/>
</dbReference>
<keyword evidence="2" id="KW-1185">Reference proteome</keyword>
<gene>
    <name evidence="1" type="ORF">KT99_09523</name>
</gene>
<dbReference type="AlphaFoldDB" id="A9DJW1"/>
<comment type="caution">
    <text evidence="1">The sequence shown here is derived from an EMBL/GenBank/DDBJ whole genome shotgun (WGS) entry which is preliminary data.</text>
</comment>
<sequence length="453" mass="51553">MLGSDLKLEFSESISSIPADEWNTLMQGNVDKRGKGVNPFTCHAYLLALEESRCVCPKSGWTPMHMSVLSQDKRIAVMLLYSKSHSYGEYVFDWAWAEAYEKNHIDYYPKLLSAVPFTPVTGNRLGIDKQLSEQEAQSVVSLMIQALCHEMRRGSYSSWHCLFMPEAQHKLISLSQSQPQSLLEAELASGLASPSPSSLTPLKRTGTQFHWRNQGYRGFDDFLSVMSSRKRKNIIKERNKAQGQGYTFRFVPGCEVTEAQWQSFYYCYQVTYAKRSGHYGYLNLDFFKLIGKTMPEQVQLLVVEKPLPQFYGSDSSDSSDSLDTPESLDDHIGSAEELGDARIVAAALYFTSDTHLYGRYWGCLEEADALHFEACYYQGIEYCIKHNLQILDAGAQGEHKISRGFEPVETYSNHEIAHPGFRDAIENFTLQEAEQNRRYMIEAAKSLPFKHKD</sequence>
<evidence type="ECO:0000313" key="2">
    <source>
        <dbReference type="Proteomes" id="UP000005839"/>
    </source>
</evidence>
<reference evidence="1 2" key="1">
    <citation type="submission" date="2007-10" db="EMBL/GenBank/DDBJ databases">
        <authorList>
            <person name="Yayanos A."/>
            <person name="Ferriera S."/>
            <person name="Johnson J."/>
            <person name="Kravitz S."/>
            <person name="Halpern A."/>
            <person name="Remington K."/>
            <person name="Beeson K."/>
            <person name="Tran B."/>
            <person name="Rogers Y.-H."/>
            <person name="Friedman R."/>
            <person name="Venter J.C."/>
        </authorList>
    </citation>
    <scope>NUCLEOTIDE SEQUENCE [LARGE SCALE GENOMIC DNA]</scope>
    <source>
        <strain evidence="1 2">KT99</strain>
    </source>
</reference>
<dbReference type="PANTHER" id="PTHR47017:SF1">
    <property type="entry name" value="ACYL-COA"/>
    <property type="match status" value="1"/>
</dbReference>
<name>A9DJW1_9GAMM</name>
<accession>A9DJW1</accession>
<dbReference type="Pfam" id="PF04339">
    <property type="entry name" value="FemAB_like"/>
    <property type="match status" value="2"/>
</dbReference>
<dbReference type="PANTHER" id="PTHR47017">
    <property type="entry name" value="ACYL-COA"/>
    <property type="match status" value="1"/>
</dbReference>
<dbReference type="RefSeq" id="WP_005502945.1">
    <property type="nucleotide sequence ID" value="NZ_ABIC01000058.1"/>
</dbReference>
<dbReference type="STRING" id="314608.KT99_09523"/>
<evidence type="ECO:0000313" key="1">
    <source>
        <dbReference type="EMBL" id="EDP98971.1"/>
    </source>
</evidence>
<organism evidence="1 2">
    <name type="scientific">Shewanella benthica KT99</name>
    <dbReference type="NCBI Taxonomy" id="314608"/>
    <lineage>
        <taxon>Bacteria</taxon>
        <taxon>Pseudomonadati</taxon>
        <taxon>Pseudomonadota</taxon>
        <taxon>Gammaproteobacteria</taxon>
        <taxon>Alteromonadales</taxon>
        <taxon>Shewanellaceae</taxon>
        <taxon>Shewanella</taxon>
    </lineage>
</organism>
<dbReference type="Gene3D" id="3.40.630.30">
    <property type="match status" value="1"/>
</dbReference>